<comment type="caution">
    <text evidence="1">The sequence shown here is derived from an EMBL/GenBank/DDBJ whole genome shotgun (WGS) entry which is preliminary data.</text>
</comment>
<proteinExistence type="predicted"/>
<accession>A0A448WUQ5</accession>
<name>A0A448WUQ5_9PLAT</name>
<dbReference type="AlphaFoldDB" id="A0A448WUQ5"/>
<evidence type="ECO:0000313" key="2">
    <source>
        <dbReference type="Proteomes" id="UP000784294"/>
    </source>
</evidence>
<sequence length="187" mass="20629">MCKYIDPAALQEVNVSPTSNHTRSYTLFGSSEWLQSGRGWSLVQAPFLAAMAVLSVGKRTGSTTKARWTPGDPSRDGIKTGHGVLGGKGGIGAVDGRHWSAIFSLWWEHWLCWLTGEVMQGWLAHWIEAVSEALVRVGVERRPSSHNIRASLVPLVCVSCELEARLGGETTQLEQKARLKQNRQSRH</sequence>
<organism evidence="1 2">
    <name type="scientific">Protopolystoma xenopodis</name>
    <dbReference type="NCBI Taxonomy" id="117903"/>
    <lineage>
        <taxon>Eukaryota</taxon>
        <taxon>Metazoa</taxon>
        <taxon>Spiralia</taxon>
        <taxon>Lophotrochozoa</taxon>
        <taxon>Platyhelminthes</taxon>
        <taxon>Monogenea</taxon>
        <taxon>Polyopisthocotylea</taxon>
        <taxon>Polystomatidea</taxon>
        <taxon>Polystomatidae</taxon>
        <taxon>Protopolystoma</taxon>
    </lineage>
</organism>
<dbReference type="Proteomes" id="UP000784294">
    <property type="component" value="Unassembled WGS sequence"/>
</dbReference>
<evidence type="ECO:0000313" key="1">
    <source>
        <dbReference type="EMBL" id="VEL20743.1"/>
    </source>
</evidence>
<keyword evidence="2" id="KW-1185">Reference proteome</keyword>
<protein>
    <submittedName>
        <fullName evidence="1">Uncharacterized protein</fullName>
    </submittedName>
</protein>
<dbReference type="EMBL" id="CAAALY010047827">
    <property type="protein sequence ID" value="VEL20743.1"/>
    <property type="molecule type" value="Genomic_DNA"/>
</dbReference>
<gene>
    <name evidence="1" type="ORF">PXEA_LOCUS14183</name>
</gene>
<reference evidence="1" key="1">
    <citation type="submission" date="2018-11" db="EMBL/GenBank/DDBJ databases">
        <authorList>
            <consortium name="Pathogen Informatics"/>
        </authorList>
    </citation>
    <scope>NUCLEOTIDE SEQUENCE</scope>
</reference>